<dbReference type="InterPro" id="IPR049026">
    <property type="entry name" value="Gp6-like_N"/>
</dbReference>
<dbReference type="Pfam" id="PF21379">
    <property type="entry name" value="Gp6-like_1st"/>
    <property type="match status" value="1"/>
</dbReference>
<protein>
    <submittedName>
        <fullName evidence="3">Baseplate wedge subunit</fullName>
    </submittedName>
</protein>
<feature type="domain" description="Baseplate wedge protein gp6 C-terminal" evidence="2">
    <location>
        <begin position="390"/>
        <end position="463"/>
    </location>
</feature>
<reference evidence="3" key="1">
    <citation type="submission" date="2020-04" db="EMBL/GenBank/DDBJ databases">
        <authorList>
            <person name="Chiriac C."/>
            <person name="Salcher M."/>
            <person name="Ghai R."/>
            <person name="Kavagutti S V."/>
        </authorList>
    </citation>
    <scope>NUCLEOTIDE SEQUENCE</scope>
</reference>
<name>A0A6J5NVH8_9CAUD</name>
<dbReference type="Pfam" id="PF21871">
    <property type="entry name" value="Gp6_C-III"/>
    <property type="match status" value="1"/>
</dbReference>
<evidence type="ECO:0000259" key="2">
    <source>
        <dbReference type="Pfam" id="PF21871"/>
    </source>
</evidence>
<organism evidence="3">
    <name type="scientific">uncultured Caudovirales phage</name>
    <dbReference type="NCBI Taxonomy" id="2100421"/>
    <lineage>
        <taxon>Viruses</taxon>
        <taxon>Duplodnaviria</taxon>
        <taxon>Heunggongvirae</taxon>
        <taxon>Uroviricota</taxon>
        <taxon>Caudoviricetes</taxon>
        <taxon>Peduoviridae</taxon>
        <taxon>Maltschvirus</taxon>
        <taxon>Maltschvirus maltsch</taxon>
    </lineage>
</organism>
<feature type="domain" description="Baseplate wedge protein gp6-like N-terminal helical" evidence="1">
    <location>
        <begin position="13"/>
        <end position="85"/>
    </location>
</feature>
<sequence>MANSSLQLSSIDFDTLKQNFKTYLSSQSTFKDYDFEGSNINVLLDVMSYNSFLNSFYLNMVASEMFLDSAQKYDSIVSHAKELNYTPRSAKSSVANISFTVSTVGITSPLNIPKGARFSGDNANGNFVFITKENNIYSSANTTYTVNNLQVYEGIYSKDSFIVDYNIENQIFILSNKNIDTDSLSVIVSENNGANVGTYSRVETLFGLSSTSNVYFLQASQNNQYEIVFGDGFFGKKPQNGAVITAEYRVCNGTDAGGITDFICIDDLGDVNGGSASVLTINTISVSSSGANQESIESVKFAAPRYFATQQRAIASDDYSALILNNFGGEISDVAVYGGETIEPKQYGRVIVSVKPIGGTITPDYLKSQITKFLTDYIAIPNRVIFADPDYFYCVLDTTVQYNKNVTTKSTSEIQSTVSESILTFGKDHIETFGSDLRYSKIVAHIDDSDTSITSNDTEIYMAKRISPKLGYSTTYTINFNNKTQSIYPVITSSAFTYIDSNGTSYESVRIEDDANGNIIAYNYINGIKTILNSSLGSIDYETGRLILNDLLTTSYGNYISIYLKPLNKDIIASKNMILLIESSDVTINIIETLK</sequence>
<dbReference type="InterPro" id="IPR054065">
    <property type="entry name" value="Gp6_C-III"/>
</dbReference>
<dbReference type="Gene3D" id="3.30.300.200">
    <property type="match status" value="1"/>
</dbReference>
<evidence type="ECO:0000259" key="1">
    <source>
        <dbReference type="Pfam" id="PF21379"/>
    </source>
</evidence>
<dbReference type="EMBL" id="LR796734">
    <property type="protein sequence ID" value="CAB4162792.1"/>
    <property type="molecule type" value="Genomic_DNA"/>
</dbReference>
<proteinExistence type="predicted"/>
<evidence type="ECO:0000313" key="3">
    <source>
        <dbReference type="EMBL" id="CAB4162792.1"/>
    </source>
</evidence>
<gene>
    <name evidence="3" type="ORF">UFOVP787_117</name>
</gene>
<accession>A0A6J5NVH8</accession>